<dbReference type="PROSITE" id="PS50005">
    <property type="entry name" value="TPR"/>
    <property type="match status" value="5"/>
</dbReference>
<feature type="repeat" description="TPR" evidence="4">
    <location>
        <begin position="270"/>
        <end position="303"/>
    </location>
</feature>
<keyword evidence="2" id="KW-0677">Repeat</keyword>
<dbReference type="InterPro" id="IPR039565">
    <property type="entry name" value="BamD-like"/>
</dbReference>
<organism evidence="6">
    <name type="scientific">candidate division WOR-3 bacterium</name>
    <dbReference type="NCBI Taxonomy" id="2052148"/>
    <lineage>
        <taxon>Bacteria</taxon>
        <taxon>Bacteria division WOR-3</taxon>
    </lineage>
</organism>
<dbReference type="InterPro" id="IPR019734">
    <property type="entry name" value="TPR_rpt"/>
</dbReference>
<dbReference type="EMBL" id="DTDR01000111">
    <property type="protein sequence ID" value="HGK63793.1"/>
    <property type="molecule type" value="Genomic_DNA"/>
</dbReference>
<evidence type="ECO:0000256" key="4">
    <source>
        <dbReference type="PROSITE-ProRule" id="PRU00339"/>
    </source>
</evidence>
<feature type="repeat" description="TPR" evidence="4">
    <location>
        <begin position="523"/>
        <end position="556"/>
    </location>
</feature>
<feature type="domain" description="Outer membrane lipoprotein BamD-like" evidence="5">
    <location>
        <begin position="673"/>
        <end position="793"/>
    </location>
</feature>
<feature type="repeat" description="TPR" evidence="4">
    <location>
        <begin position="560"/>
        <end position="593"/>
    </location>
</feature>
<evidence type="ECO:0000256" key="3">
    <source>
        <dbReference type="ARBA" id="ARBA00022803"/>
    </source>
</evidence>
<dbReference type="Gene3D" id="1.25.40.10">
    <property type="entry name" value="Tetratricopeptide repeat domain"/>
    <property type="match status" value="6"/>
</dbReference>
<dbReference type="Pfam" id="PF13432">
    <property type="entry name" value="TPR_16"/>
    <property type="match status" value="2"/>
</dbReference>
<dbReference type="SUPFAM" id="SSF48452">
    <property type="entry name" value="TPR-like"/>
    <property type="match status" value="2"/>
</dbReference>
<keyword evidence="1" id="KW-0732">Signal</keyword>
<dbReference type="SUPFAM" id="SSF81901">
    <property type="entry name" value="HCP-like"/>
    <property type="match status" value="2"/>
</dbReference>
<name>A0A7V3ZVC6_UNCW3</name>
<dbReference type="SMART" id="SM00028">
    <property type="entry name" value="TPR"/>
    <property type="match status" value="12"/>
</dbReference>
<evidence type="ECO:0000259" key="5">
    <source>
        <dbReference type="Pfam" id="PF13525"/>
    </source>
</evidence>
<proteinExistence type="predicted"/>
<feature type="domain" description="Outer membrane lipoprotein BamD-like" evidence="5">
    <location>
        <begin position="559"/>
        <end position="630"/>
    </location>
</feature>
<dbReference type="InterPro" id="IPR051685">
    <property type="entry name" value="Ycf3/AcsC/BcsC/TPR_MFPF"/>
</dbReference>
<dbReference type="Pfam" id="PF13525">
    <property type="entry name" value="YfiO"/>
    <property type="match status" value="2"/>
</dbReference>
<feature type="repeat" description="TPR" evidence="4">
    <location>
        <begin position="597"/>
        <end position="630"/>
    </location>
</feature>
<gene>
    <name evidence="6" type="ORF">ENU74_04290</name>
</gene>
<comment type="caution">
    <text evidence="6">The sequence shown here is derived from an EMBL/GenBank/DDBJ whole genome shotgun (WGS) entry which is preliminary data.</text>
</comment>
<evidence type="ECO:0000313" key="6">
    <source>
        <dbReference type="EMBL" id="HGK63793.1"/>
    </source>
</evidence>
<dbReference type="PANTHER" id="PTHR44943:SF8">
    <property type="entry name" value="TPR REPEAT-CONTAINING PROTEIN MJ0263"/>
    <property type="match status" value="1"/>
</dbReference>
<accession>A0A7V3ZVC6</accession>
<evidence type="ECO:0000256" key="1">
    <source>
        <dbReference type="ARBA" id="ARBA00022729"/>
    </source>
</evidence>
<dbReference type="AlphaFoldDB" id="A0A7V3ZVC6"/>
<dbReference type="InterPro" id="IPR011990">
    <property type="entry name" value="TPR-like_helical_dom_sf"/>
</dbReference>
<keyword evidence="3 4" id="KW-0802">TPR repeat</keyword>
<dbReference type="PANTHER" id="PTHR44943">
    <property type="entry name" value="CELLULOSE SYNTHASE OPERON PROTEIN C"/>
    <property type="match status" value="1"/>
</dbReference>
<reference evidence="6" key="1">
    <citation type="journal article" date="2020" name="mSystems">
        <title>Genome- and Community-Level Interaction Insights into Carbon Utilization and Element Cycling Functions of Hydrothermarchaeota in Hydrothermal Sediment.</title>
        <authorList>
            <person name="Zhou Z."/>
            <person name="Liu Y."/>
            <person name="Xu W."/>
            <person name="Pan J."/>
            <person name="Luo Z.H."/>
            <person name="Li M."/>
        </authorList>
    </citation>
    <scope>NUCLEOTIDE SEQUENCE [LARGE SCALE GENOMIC DNA]</scope>
    <source>
        <strain evidence="6">SpSt-697</strain>
    </source>
</reference>
<evidence type="ECO:0000256" key="2">
    <source>
        <dbReference type="ARBA" id="ARBA00022737"/>
    </source>
</evidence>
<protein>
    <submittedName>
        <fullName evidence="6">Tetratricopeptide repeat protein</fullName>
    </submittedName>
</protein>
<sequence>MTFLIFFNILSFSLSEDFINQYHQIRNYFTERNYEKVITEGKKVKKQMPEILKKEDFNSEIDFLIGLSYLGLKEFKKAEKIFQNLAKKEGSYLKWEANYALLLTAVMKKEYQKAEEMITGLLAERIYRGDERVLLIKGIIHYLKKENKEALNVLKDLSLLEGKYFLAKILSKEGDIISAINLLKELIENNPNSLLTSYYHFLWGEILFLADDFLGAQAKFKYFIENYPESPLKDFAHYFLGIASLYLGDYLSAIENLKSLTKHPLSFLAANSSYYLGLAYFLLKDYDNALFYLRKTLYNFPKNKAGLFAQLEIPFLYLAKNDTLNAILSSLQISQRINARIFDDLANYFLAFLYYQFKDYEKAFNSLIEILTKSNDKNLREASILLILQLSLLTRNERNGVSICEKFLREDTTIHNEEIFYLFAENLYYLQRYEEAEFYYEKVKSLKGKLGKGYCALHLGRFKEAEEIFKSIHQSDLTDTIFTLNALLGIAYSLFNQGEYLKAIDYFDFIIQNFSPNFSDFIAKSYFYAGNASERLKYYGQALDYYQKLLENYPYYEKADEACFRIGDLYFKAKKYGEAIGTFQYLINHYPSSSFVPFAQALIGQAYLAQKDYKEAITSFEKFLQLFPDDIQAKGVKKSLELAYYYASLEDTLWQKEFLKRFPSSELAYQLLIEKAKELIGRKDYKRAINLLQNIVSEMIDTKIGGDAQLLISEIYSNLKDWENAKNNYERFLKFFPSHPEREGAYFNLAVAYYNLKNYEKAKENFQILIDSFPNSSLKENAQKNLELILKKIGEKKEEK</sequence>
<feature type="repeat" description="TPR" evidence="4">
    <location>
        <begin position="743"/>
        <end position="776"/>
    </location>
</feature>